<dbReference type="InterPro" id="IPR013525">
    <property type="entry name" value="ABC2_TM"/>
</dbReference>
<evidence type="ECO:0000256" key="5">
    <source>
        <dbReference type="SAM" id="Phobius"/>
    </source>
</evidence>
<protein>
    <submittedName>
        <fullName evidence="7">ABC-2 type transporter</fullName>
    </submittedName>
</protein>
<dbReference type="eggNOG" id="COG0842">
    <property type="taxonomic scope" value="Bacteria"/>
</dbReference>
<dbReference type="EMBL" id="CP000473">
    <property type="protein sequence ID" value="ABJ82268.1"/>
    <property type="molecule type" value="Genomic_DNA"/>
</dbReference>
<accession>Q029K8</accession>
<gene>
    <name evidence="7" type="ordered locus">Acid_1274</name>
</gene>
<organism evidence="7">
    <name type="scientific">Solibacter usitatus (strain Ellin6076)</name>
    <dbReference type="NCBI Taxonomy" id="234267"/>
    <lineage>
        <taxon>Bacteria</taxon>
        <taxon>Pseudomonadati</taxon>
        <taxon>Acidobacteriota</taxon>
        <taxon>Terriglobia</taxon>
        <taxon>Bryobacterales</taxon>
        <taxon>Solibacteraceae</taxon>
        <taxon>Candidatus Solibacter</taxon>
    </lineage>
</organism>
<feature type="transmembrane region" description="Helical" evidence="5">
    <location>
        <begin position="55"/>
        <end position="79"/>
    </location>
</feature>
<keyword evidence="4 5" id="KW-0472">Membrane</keyword>
<comment type="subcellular location">
    <subcellularLocation>
        <location evidence="1">Membrane</location>
        <topology evidence="1">Multi-pass membrane protein</topology>
    </subcellularLocation>
</comment>
<feature type="transmembrane region" description="Helical" evidence="5">
    <location>
        <begin position="221"/>
        <end position="242"/>
    </location>
</feature>
<keyword evidence="2 5" id="KW-0812">Transmembrane</keyword>
<dbReference type="PANTHER" id="PTHR43229">
    <property type="entry name" value="NODULATION PROTEIN J"/>
    <property type="match status" value="1"/>
</dbReference>
<dbReference type="Pfam" id="PF01061">
    <property type="entry name" value="ABC2_membrane"/>
    <property type="match status" value="1"/>
</dbReference>
<keyword evidence="3 5" id="KW-1133">Transmembrane helix</keyword>
<sequence>MTARIYYLEARNELLKFARMKSYAMSSIVFPLMFYCFFGLAMRSHEAAAPPMARYLLATYGAFAIMGSTLYAFGAGIAIERGLGWLEVKRASPMPAGAYFFAKAVAAVSFGATTILLLFALGAAFGGVRMAPAQWLLTFFSLVAGAIPFCALGLIIGNLAGANSAPATVNMVYMPLAFCGGLWLPFDFLPAAIQRVAPLLPSYHLAQIALAIQNAPVHGSIAGHVEALAAFACLFLGTAWIAQSREREKMYG</sequence>
<dbReference type="STRING" id="234267.Acid_1274"/>
<dbReference type="InParanoid" id="Q029K8"/>
<dbReference type="OrthoDB" id="63188at2"/>
<dbReference type="AlphaFoldDB" id="Q029K8"/>
<feature type="domain" description="ABC-2 type transporter transmembrane" evidence="6">
    <location>
        <begin position="11"/>
        <end position="213"/>
    </location>
</feature>
<evidence type="ECO:0000256" key="3">
    <source>
        <dbReference type="ARBA" id="ARBA00022989"/>
    </source>
</evidence>
<dbReference type="InterPro" id="IPR000412">
    <property type="entry name" value="ABC_2_transport"/>
</dbReference>
<dbReference type="HOGENOM" id="CLU_039483_5_2_0"/>
<dbReference type="InterPro" id="IPR051784">
    <property type="entry name" value="Nod_factor_ABC_transporter"/>
</dbReference>
<evidence type="ECO:0000313" key="7">
    <source>
        <dbReference type="EMBL" id="ABJ82268.1"/>
    </source>
</evidence>
<dbReference type="PIRSF" id="PIRSF006648">
    <property type="entry name" value="DrrB"/>
    <property type="match status" value="1"/>
</dbReference>
<evidence type="ECO:0000256" key="1">
    <source>
        <dbReference type="ARBA" id="ARBA00004141"/>
    </source>
</evidence>
<dbReference type="GO" id="GO:0140359">
    <property type="term" value="F:ABC-type transporter activity"/>
    <property type="evidence" value="ECO:0007669"/>
    <property type="project" value="InterPro"/>
</dbReference>
<evidence type="ECO:0000256" key="4">
    <source>
        <dbReference type="ARBA" id="ARBA00023136"/>
    </source>
</evidence>
<dbReference type="KEGG" id="sus:Acid_1274"/>
<feature type="transmembrane region" description="Helical" evidence="5">
    <location>
        <begin position="135"/>
        <end position="160"/>
    </location>
</feature>
<feature type="transmembrane region" description="Helical" evidence="5">
    <location>
        <begin position="23"/>
        <end position="43"/>
    </location>
</feature>
<reference evidence="7" key="1">
    <citation type="submission" date="2006-10" db="EMBL/GenBank/DDBJ databases">
        <title>Complete sequence of Solibacter usitatus Ellin6076.</title>
        <authorList>
            <consortium name="US DOE Joint Genome Institute"/>
            <person name="Copeland A."/>
            <person name="Lucas S."/>
            <person name="Lapidus A."/>
            <person name="Barry K."/>
            <person name="Detter J.C."/>
            <person name="Glavina del Rio T."/>
            <person name="Hammon N."/>
            <person name="Israni S."/>
            <person name="Dalin E."/>
            <person name="Tice H."/>
            <person name="Pitluck S."/>
            <person name="Thompson L.S."/>
            <person name="Brettin T."/>
            <person name="Bruce D."/>
            <person name="Han C."/>
            <person name="Tapia R."/>
            <person name="Gilna P."/>
            <person name="Schmutz J."/>
            <person name="Larimer F."/>
            <person name="Land M."/>
            <person name="Hauser L."/>
            <person name="Kyrpides N."/>
            <person name="Mikhailova N."/>
            <person name="Janssen P.H."/>
            <person name="Kuske C.R."/>
            <person name="Richardson P."/>
        </authorList>
    </citation>
    <scope>NUCLEOTIDE SEQUENCE</scope>
    <source>
        <strain evidence="7">Ellin6076</strain>
    </source>
</reference>
<feature type="transmembrane region" description="Helical" evidence="5">
    <location>
        <begin position="172"/>
        <end position="189"/>
    </location>
</feature>
<proteinExistence type="predicted"/>
<dbReference type="PANTHER" id="PTHR43229:SF2">
    <property type="entry name" value="NODULATION PROTEIN J"/>
    <property type="match status" value="1"/>
</dbReference>
<feature type="transmembrane region" description="Helical" evidence="5">
    <location>
        <begin position="99"/>
        <end position="123"/>
    </location>
</feature>
<dbReference type="GO" id="GO:0043190">
    <property type="term" value="C:ATP-binding cassette (ABC) transporter complex"/>
    <property type="evidence" value="ECO:0007669"/>
    <property type="project" value="InterPro"/>
</dbReference>
<evidence type="ECO:0000259" key="6">
    <source>
        <dbReference type="Pfam" id="PF01061"/>
    </source>
</evidence>
<name>Q029K8_SOLUE</name>
<evidence type="ECO:0000256" key="2">
    <source>
        <dbReference type="ARBA" id="ARBA00022692"/>
    </source>
</evidence>